<dbReference type="GO" id="GO:0046872">
    <property type="term" value="F:metal ion binding"/>
    <property type="evidence" value="ECO:0007669"/>
    <property type="project" value="UniProtKB-KW"/>
</dbReference>
<evidence type="ECO:0000256" key="1">
    <source>
        <dbReference type="ARBA" id="ARBA00001947"/>
    </source>
</evidence>
<dbReference type="Proteomes" id="UP000307430">
    <property type="component" value="Unassembled WGS sequence"/>
</dbReference>
<evidence type="ECO:0000313" key="8">
    <source>
        <dbReference type="Proteomes" id="UP000307430"/>
    </source>
</evidence>
<dbReference type="InterPro" id="IPR011778">
    <property type="entry name" value="Hydantoinase/dihydroPyrase"/>
</dbReference>
<dbReference type="EC" id="3.5.2.2" evidence="7"/>
<reference evidence="7 8" key="1">
    <citation type="submission" date="2019-05" db="EMBL/GenBank/DDBJ databases">
        <title>Genome sequence of Klebsiella sp strain TOUT106.</title>
        <authorList>
            <person name="Rahi P."/>
            <person name="Chaudhari D."/>
        </authorList>
    </citation>
    <scope>NUCLEOTIDE SEQUENCE [LARGE SCALE GENOMIC DNA]</scope>
    <source>
        <strain evidence="7 8">TOUT106</strain>
    </source>
</reference>
<dbReference type="PANTHER" id="PTHR11647:SF1">
    <property type="entry name" value="COLLAPSIN RESPONSE MEDIATOR PROTEIN"/>
    <property type="match status" value="1"/>
</dbReference>
<dbReference type="GO" id="GO:0005829">
    <property type="term" value="C:cytosol"/>
    <property type="evidence" value="ECO:0007669"/>
    <property type="project" value="TreeGrafter"/>
</dbReference>
<evidence type="ECO:0000256" key="3">
    <source>
        <dbReference type="ARBA" id="ARBA00022723"/>
    </source>
</evidence>
<dbReference type="InterPro" id="IPR032466">
    <property type="entry name" value="Metal_Hydrolase"/>
</dbReference>
<keyword evidence="4 7" id="KW-0378">Hydrolase</keyword>
<dbReference type="SUPFAM" id="SSF51338">
    <property type="entry name" value="Composite domain of metallo-dependent hydrolases"/>
    <property type="match status" value="2"/>
</dbReference>
<dbReference type="Gene3D" id="2.30.40.10">
    <property type="entry name" value="Urease, subunit C, domain 1"/>
    <property type="match status" value="1"/>
</dbReference>
<dbReference type="CDD" id="cd01314">
    <property type="entry name" value="D-HYD"/>
    <property type="match status" value="1"/>
</dbReference>
<evidence type="ECO:0000256" key="2">
    <source>
        <dbReference type="ARBA" id="ARBA00008829"/>
    </source>
</evidence>
<sequence>MRVLIKNGIVVNADAQTRQDLLIENGIVRQLDDDIIPQLPCEIIDATDCYVMPGGVDVHTHFNIDAGIARSCDDFFTGTRAAACGGTTTIIDHMGFGPTGCQLRHQLGVYHGYAAHKAVIDYSFHGVIQHINHAILDEIPMMVEEGISSFKLYLTYQYKLNDDDVLQALRRLHLSGALTTVHPENDAAIACKRAEFLAAGLTAPRYHALSRPLECEAEAIARMINLAQLAGNAPLYIVHLSNGLGLDYLRLAKSRHQPVWVETCPQYLLLDERRYNTPEGLNFILSPPLRNVSEQDKLWCGISDGTIDVVATDHCNFSMAQRQQLSGGDFNRCPNGLPGVENRLLLLFSSAVITERITPQRFVNMTSALPAKLFGLWPQKGRLAPGSDGDVVIIDPHQTTEIRHAEQHDNGDYSPWEGFRCTGAIVRTLSRGETLFCQGEFNARAGRGRFLRRKPFSHPNHTE</sequence>
<dbReference type="Pfam" id="PF01979">
    <property type="entry name" value="Amidohydro_1"/>
    <property type="match status" value="1"/>
</dbReference>
<dbReference type="PANTHER" id="PTHR11647">
    <property type="entry name" value="HYDRANTOINASE/DIHYDROPYRIMIDINASE FAMILY MEMBER"/>
    <property type="match status" value="1"/>
</dbReference>
<dbReference type="Gene3D" id="3.20.20.140">
    <property type="entry name" value="Metal-dependent hydrolases"/>
    <property type="match status" value="1"/>
</dbReference>
<dbReference type="InterPro" id="IPR006680">
    <property type="entry name" value="Amidohydro-rel"/>
</dbReference>
<comment type="cofactor">
    <cofactor evidence="1">
        <name>Zn(2+)</name>
        <dbReference type="ChEBI" id="CHEBI:29105"/>
    </cofactor>
</comment>
<proteinExistence type="inferred from homology"/>
<comment type="caution">
    <text evidence="7">The sequence shown here is derived from an EMBL/GenBank/DDBJ whole genome shotgun (WGS) entry which is preliminary data.</text>
</comment>
<protein>
    <submittedName>
        <fullName evidence="7">Dihydropyrimidinase</fullName>
        <ecNumber evidence="7">3.5.2.2</ecNumber>
    </submittedName>
</protein>
<organism evidence="7 8">
    <name type="scientific">Klebsiella indica</name>
    <dbReference type="NCBI Taxonomy" id="2582917"/>
    <lineage>
        <taxon>Bacteria</taxon>
        <taxon>Pseudomonadati</taxon>
        <taxon>Pseudomonadota</taxon>
        <taxon>Gammaproteobacteria</taxon>
        <taxon>Enterobacterales</taxon>
        <taxon>Enterobacteriaceae</taxon>
        <taxon>Klebsiella/Raoultella group</taxon>
        <taxon>Klebsiella</taxon>
    </lineage>
</organism>
<dbReference type="EMBL" id="VCHQ01000012">
    <property type="protein sequence ID" value="TLV18298.1"/>
    <property type="molecule type" value="Genomic_DNA"/>
</dbReference>
<dbReference type="FunFam" id="3.20.20.140:FF:000026">
    <property type="entry name" value="D-phenylhydantoinase"/>
    <property type="match status" value="1"/>
</dbReference>
<evidence type="ECO:0000256" key="5">
    <source>
        <dbReference type="PIRSR" id="PIRSR611778-50"/>
    </source>
</evidence>
<dbReference type="InterPro" id="IPR011059">
    <property type="entry name" value="Metal-dep_hydrolase_composite"/>
</dbReference>
<dbReference type="AlphaFoldDB" id="A0A5R9LIJ6"/>
<evidence type="ECO:0000256" key="4">
    <source>
        <dbReference type="ARBA" id="ARBA00022801"/>
    </source>
</evidence>
<dbReference type="SUPFAM" id="SSF51556">
    <property type="entry name" value="Metallo-dependent hydrolases"/>
    <property type="match status" value="1"/>
</dbReference>
<comment type="similarity">
    <text evidence="2">Belongs to the metallo-dependent hydrolases superfamily. Hydantoinase/dihydropyrimidinase family.</text>
</comment>
<dbReference type="NCBIfam" id="TIGR02033">
    <property type="entry name" value="D-hydantoinase"/>
    <property type="match status" value="1"/>
</dbReference>
<evidence type="ECO:0000259" key="6">
    <source>
        <dbReference type="Pfam" id="PF01979"/>
    </source>
</evidence>
<evidence type="ECO:0000313" key="7">
    <source>
        <dbReference type="EMBL" id="TLV18298.1"/>
    </source>
</evidence>
<feature type="modified residue" description="N6-carboxylysine" evidence="5">
    <location>
        <position position="151"/>
    </location>
</feature>
<comment type="PTM">
    <text evidence="5">Carbamylation allows a single lysine to coordinate two divalent metal cations.</text>
</comment>
<keyword evidence="3" id="KW-0479">Metal-binding</keyword>
<accession>A0A5R9LIJ6</accession>
<keyword evidence="8" id="KW-1185">Reference proteome</keyword>
<dbReference type="GO" id="GO:0004157">
    <property type="term" value="F:dihydropyrimidinase activity"/>
    <property type="evidence" value="ECO:0007669"/>
    <property type="project" value="UniProtKB-EC"/>
</dbReference>
<feature type="domain" description="Amidohydrolase-related" evidence="6">
    <location>
        <begin position="50"/>
        <end position="434"/>
    </location>
</feature>
<dbReference type="InterPro" id="IPR050378">
    <property type="entry name" value="Metallo-dep_Hydrolases_sf"/>
</dbReference>
<gene>
    <name evidence="7" type="primary">hydA</name>
    <name evidence="7" type="ORF">FE839_10425</name>
</gene>
<dbReference type="RefSeq" id="WP_138360757.1">
    <property type="nucleotide sequence ID" value="NZ_JBCIVH010000005.1"/>
</dbReference>
<name>A0A5R9LIJ6_9ENTR</name>